<dbReference type="PANTHER" id="PTHR46056:SF12">
    <property type="entry name" value="LONG-CHAIN-ALCOHOL OXIDASE"/>
    <property type="match status" value="1"/>
</dbReference>
<evidence type="ECO:0000256" key="11">
    <source>
        <dbReference type="ARBA" id="ARBA00023136"/>
    </source>
</evidence>
<evidence type="ECO:0000256" key="6">
    <source>
        <dbReference type="ARBA" id="ARBA00022630"/>
    </source>
</evidence>
<keyword evidence="16" id="KW-1185">Reference proteome</keyword>
<sequence>MTVPEGTTEASIASVIYDPNLFYVNPPVELSAAQAETLEVIIRTIVPSLTQEEEDQIVARLCRKPNPLHTPETVREFCRLDGFTEESVEYAKYFIYRAIPLEKRSELLAVLSILSTTPGTFALTSHLRQFKNLTQAEREAVFLGWKDSYIPQIRNLYKALVTVSVYTIYAAQESALHNLIGYKIPTKEEEKAKYLDPVPERLKMLTLEELKQSLHYDAIVVGSGAGGGVVAGELAKSGKSVLVIEKGRYIHEEDMIQKEDTGYANMYETGGAFTSLSGSMNIFAGSVFGGGTTVNWSACLKLQHFVREDWARQGLTHFTSPKFSNDLDRVFERIGATAKGINHNGPNQILLDGASKLGYHHADIPQNTGGRAHDCAFCFTGCKAGVKNGTMNTWLRDAADNNARFISQTKVLRVLTEKGKVTGVECLVNNREVVKVYANTVVVSAGSLQTPGVLLRSGLTNKNIGQNLRLHPCSIVYGFFDHNVDMHSGSIMTAVSNVAENVDGEGYGVKLEVPLTHIPSFATIQVWRGAAAHKEAMLKYRQASPIIVITRDKDPNSKVRYDGNDNMIIDYDVSDHDKISIVEGIIHACKITVAAGARSVSVIMFAVEPFEFADDEESRTDNPRFVKWLARVKKNGLPRYGSGIFSAHQMSTCRMGISPSVSVTKPTGETWEIKNLYVADASLFPTASGVNPMVTTEAVALHVADCINEKSRENVAKL</sequence>
<organism evidence="15 16">
    <name type="scientific">Phycomyces blakesleeanus</name>
    <dbReference type="NCBI Taxonomy" id="4837"/>
    <lineage>
        <taxon>Eukaryota</taxon>
        <taxon>Fungi</taxon>
        <taxon>Fungi incertae sedis</taxon>
        <taxon>Mucoromycota</taxon>
        <taxon>Mucoromycotina</taxon>
        <taxon>Mucoromycetes</taxon>
        <taxon>Mucorales</taxon>
        <taxon>Phycomycetaceae</taxon>
        <taxon>Phycomyces</taxon>
    </lineage>
</organism>
<keyword evidence="8" id="KW-0274">FAD</keyword>
<dbReference type="PIRSF" id="PIRSF028937">
    <property type="entry name" value="Lg_Ch_AO"/>
    <property type="match status" value="1"/>
</dbReference>
<evidence type="ECO:0000256" key="7">
    <source>
        <dbReference type="ARBA" id="ARBA00022692"/>
    </source>
</evidence>
<keyword evidence="7" id="KW-0812">Transmembrane</keyword>
<dbReference type="InterPro" id="IPR007867">
    <property type="entry name" value="GMC_OxRtase_C"/>
</dbReference>
<dbReference type="Pfam" id="PF05199">
    <property type="entry name" value="GMC_oxred_C"/>
    <property type="match status" value="1"/>
</dbReference>
<comment type="function">
    <text evidence="2">Long-chain fatty alcohol oxidase involved in the omega-oxidation pathway of lipid degradation.</text>
</comment>
<comment type="subcellular location">
    <subcellularLocation>
        <location evidence="3">Membrane</location>
    </subcellularLocation>
</comment>
<evidence type="ECO:0000256" key="5">
    <source>
        <dbReference type="ARBA" id="ARBA00013125"/>
    </source>
</evidence>
<evidence type="ECO:0000256" key="8">
    <source>
        <dbReference type="ARBA" id="ARBA00022827"/>
    </source>
</evidence>
<evidence type="ECO:0000259" key="14">
    <source>
        <dbReference type="Pfam" id="PF05199"/>
    </source>
</evidence>
<dbReference type="PANTHER" id="PTHR46056">
    <property type="entry name" value="LONG-CHAIN-ALCOHOL OXIDASE"/>
    <property type="match status" value="1"/>
</dbReference>
<reference evidence="15 16" key="1">
    <citation type="submission" date="2024-04" db="EMBL/GenBank/DDBJ databases">
        <title>Symmetric and asymmetric DNA N6-adenine methylation regulates different biological responses in Mucorales.</title>
        <authorList>
            <consortium name="Lawrence Berkeley National Laboratory"/>
            <person name="Lax C."/>
            <person name="Mondo S.J."/>
            <person name="Osorio-Concepcion M."/>
            <person name="Muszewska A."/>
            <person name="Corrochano-Luque M."/>
            <person name="Gutierrez G."/>
            <person name="Riley R."/>
            <person name="Lipzen A."/>
            <person name="Guo J."/>
            <person name="Hundley H."/>
            <person name="Amirebrahimi M."/>
            <person name="Ng V."/>
            <person name="Lorenzo-Gutierrez D."/>
            <person name="Binder U."/>
            <person name="Yang J."/>
            <person name="Song Y."/>
            <person name="Canovas D."/>
            <person name="Navarro E."/>
            <person name="Freitag M."/>
            <person name="Gabaldon T."/>
            <person name="Grigoriev I.V."/>
            <person name="Corrochano L.M."/>
            <person name="Nicolas F.E."/>
            <person name="Garre V."/>
        </authorList>
    </citation>
    <scope>NUCLEOTIDE SEQUENCE [LARGE SCALE GENOMIC DNA]</scope>
    <source>
        <strain evidence="15 16">L51</strain>
    </source>
</reference>
<evidence type="ECO:0000256" key="10">
    <source>
        <dbReference type="ARBA" id="ARBA00023002"/>
    </source>
</evidence>
<dbReference type="EMBL" id="JBCLYO010000003">
    <property type="protein sequence ID" value="KAL0091910.1"/>
    <property type="molecule type" value="Genomic_DNA"/>
</dbReference>
<comment type="caution">
    <text evidence="15">The sequence shown here is derived from an EMBL/GenBank/DDBJ whole genome shotgun (WGS) entry which is preliminary data.</text>
</comment>
<proteinExistence type="inferred from homology"/>
<dbReference type="InterPro" id="IPR000172">
    <property type="entry name" value="GMC_OxRdtase_N"/>
</dbReference>
<dbReference type="Pfam" id="PF00732">
    <property type="entry name" value="GMC_oxred_N"/>
    <property type="match status" value="1"/>
</dbReference>
<name>A0ABR3B7R1_PHYBL</name>
<evidence type="ECO:0000256" key="2">
    <source>
        <dbReference type="ARBA" id="ARBA00003842"/>
    </source>
</evidence>
<protein>
    <recommendedName>
        <fullName evidence="5 12">Long-chain-alcohol oxidase</fullName>
        <ecNumber evidence="5 12">1.1.3.20</ecNumber>
    </recommendedName>
</protein>
<gene>
    <name evidence="15" type="ORF">J3Q64DRAFT_1725813</name>
</gene>
<evidence type="ECO:0000256" key="1">
    <source>
        <dbReference type="ARBA" id="ARBA00000920"/>
    </source>
</evidence>
<keyword evidence="11" id="KW-0472">Membrane</keyword>
<feature type="domain" description="Glucose-methanol-choline oxidoreductase C-terminal" evidence="14">
    <location>
        <begin position="562"/>
        <end position="700"/>
    </location>
</feature>
<accession>A0ABR3B7R1</accession>
<comment type="catalytic activity">
    <reaction evidence="1 12">
        <text>a long-chain primary fatty alcohol + O2 = a long-chain fatty aldehyde + H2O2</text>
        <dbReference type="Rhea" id="RHEA:22756"/>
        <dbReference type="ChEBI" id="CHEBI:15379"/>
        <dbReference type="ChEBI" id="CHEBI:16240"/>
        <dbReference type="ChEBI" id="CHEBI:17176"/>
        <dbReference type="ChEBI" id="CHEBI:77396"/>
        <dbReference type="EC" id="1.1.3.20"/>
    </reaction>
</comment>
<dbReference type="InterPro" id="IPR036188">
    <property type="entry name" value="FAD/NAD-bd_sf"/>
</dbReference>
<feature type="domain" description="Glucose-methanol-choline oxidoreductase N-terminal" evidence="13">
    <location>
        <begin position="263"/>
        <end position="473"/>
    </location>
</feature>
<keyword evidence="6" id="KW-0285">Flavoprotein</keyword>
<dbReference type="Proteomes" id="UP001448207">
    <property type="component" value="Unassembled WGS sequence"/>
</dbReference>
<keyword evidence="9" id="KW-1133">Transmembrane helix</keyword>
<evidence type="ECO:0000256" key="4">
    <source>
        <dbReference type="ARBA" id="ARBA00010790"/>
    </source>
</evidence>
<evidence type="ECO:0000313" key="16">
    <source>
        <dbReference type="Proteomes" id="UP001448207"/>
    </source>
</evidence>
<evidence type="ECO:0000256" key="12">
    <source>
        <dbReference type="PIRNR" id="PIRNR028937"/>
    </source>
</evidence>
<dbReference type="InterPro" id="IPR012400">
    <property type="entry name" value="Long_Oxdase"/>
</dbReference>
<dbReference type="SUPFAM" id="SSF51905">
    <property type="entry name" value="FAD/NAD(P)-binding domain"/>
    <property type="match status" value="1"/>
</dbReference>
<dbReference type="Gene3D" id="3.50.50.60">
    <property type="entry name" value="FAD/NAD(P)-binding domain"/>
    <property type="match status" value="2"/>
</dbReference>
<comment type="similarity">
    <text evidence="4 12">Belongs to the GMC oxidoreductase family.</text>
</comment>
<evidence type="ECO:0000256" key="3">
    <source>
        <dbReference type="ARBA" id="ARBA00004370"/>
    </source>
</evidence>
<keyword evidence="10 12" id="KW-0560">Oxidoreductase</keyword>
<evidence type="ECO:0000313" key="15">
    <source>
        <dbReference type="EMBL" id="KAL0091910.1"/>
    </source>
</evidence>
<evidence type="ECO:0000259" key="13">
    <source>
        <dbReference type="Pfam" id="PF00732"/>
    </source>
</evidence>
<dbReference type="EC" id="1.1.3.20" evidence="5 12"/>
<evidence type="ECO:0000256" key="9">
    <source>
        <dbReference type="ARBA" id="ARBA00022989"/>
    </source>
</evidence>